<dbReference type="SUPFAM" id="SSF53335">
    <property type="entry name" value="S-adenosyl-L-methionine-dependent methyltransferases"/>
    <property type="match status" value="1"/>
</dbReference>
<dbReference type="Pfam" id="PF08241">
    <property type="entry name" value="Methyltransf_11"/>
    <property type="match status" value="1"/>
</dbReference>
<dbReference type="Gene3D" id="3.40.50.150">
    <property type="entry name" value="Vaccinia Virus protein VP39"/>
    <property type="match status" value="1"/>
</dbReference>
<proteinExistence type="predicted"/>
<organism evidence="3 4">
    <name type="scientific">Denitrovibrio acetiphilus (strain DSM 12809 / NBRC 114555 / N2460)</name>
    <dbReference type="NCBI Taxonomy" id="522772"/>
    <lineage>
        <taxon>Bacteria</taxon>
        <taxon>Pseudomonadati</taxon>
        <taxon>Deferribacterota</taxon>
        <taxon>Deferribacteres</taxon>
        <taxon>Deferribacterales</taxon>
        <taxon>Geovibrionaceae</taxon>
        <taxon>Denitrovibrio</taxon>
    </lineage>
</organism>
<protein>
    <submittedName>
        <fullName evidence="3">Methyltransferase type 11</fullName>
    </submittedName>
</protein>
<sequence>MSIFDERASQWESKGRRVELARDVVNSIIKYAEPEKDIDIADFGTGTGLILLGLADYAKTMTGYDTSRGMIDVLNRKAEEAGLTNLTTEFLDIEKDTFPENAFDLLTCSMVLHHVDRPEDFFSKAYRSLRTGGKLCVADLELTDVPFHDVAHEGVKNEGFSENWLIETMKKYGFSSVKVVQGAVMEKERNGEKINFPVLLAIGTK</sequence>
<keyword evidence="3" id="KW-0489">Methyltransferase</keyword>
<dbReference type="HOGENOM" id="CLU_037990_1_2_0"/>
<evidence type="ECO:0000256" key="1">
    <source>
        <dbReference type="ARBA" id="ARBA00022679"/>
    </source>
</evidence>
<dbReference type="STRING" id="522772.Dacet_0112"/>
<reference evidence="3 4" key="1">
    <citation type="journal article" date="2010" name="Stand. Genomic Sci.">
        <title>Complete genome sequence of Denitrovibrio acetiphilus type strain (N2460).</title>
        <authorList>
            <person name="Kiss H."/>
            <person name="Lang E."/>
            <person name="Lapidus A."/>
            <person name="Copeland A."/>
            <person name="Nolan M."/>
            <person name="Glavina Del Rio T."/>
            <person name="Chen F."/>
            <person name="Lucas S."/>
            <person name="Tice H."/>
            <person name="Cheng J.F."/>
            <person name="Han C."/>
            <person name="Goodwin L."/>
            <person name="Pitluck S."/>
            <person name="Liolios K."/>
            <person name="Pati A."/>
            <person name="Ivanova N."/>
            <person name="Mavromatis K."/>
            <person name="Chen A."/>
            <person name="Palaniappan K."/>
            <person name="Land M."/>
            <person name="Hauser L."/>
            <person name="Chang Y.J."/>
            <person name="Jeffries C.D."/>
            <person name="Detter J.C."/>
            <person name="Brettin T."/>
            <person name="Spring S."/>
            <person name="Rohde M."/>
            <person name="Goker M."/>
            <person name="Woyke T."/>
            <person name="Bristow J."/>
            <person name="Eisen J.A."/>
            <person name="Markowitz V."/>
            <person name="Hugenholtz P."/>
            <person name="Kyrpides N.C."/>
            <person name="Klenk H.P."/>
        </authorList>
    </citation>
    <scope>NUCLEOTIDE SEQUENCE [LARGE SCALE GENOMIC DNA]</scope>
    <source>
        <strain evidence="4">DSM 12809 / NBRC 114555 / N2460</strain>
    </source>
</reference>
<evidence type="ECO:0000313" key="4">
    <source>
        <dbReference type="Proteomes" id="UP000002012"/>
    </source>
</evidence>
<dbReference type="PaxDb" id="522772-Dacet_0112"/>
<dbReference type="PANTHER" id="PTHR43861">
    <property type="entry name" value="TRANS-ACONITATE 2-METHYLTRANSFERASE-RELATED"/>
    <property type="match status" value="1"/>
</dbReference>
<keyword evidence="4" id="KW-1185">Reference proteome</keyword>
<dbReference type="Proteomes" id="UP000002012">
    <property type="component" value="Chromosome"/>
</dbReference>
<keyword evidence="1 3" id="KW-0808">Transferase</keyword>
<dbReference type="CDD" id="cd02440">
    <property type="entry name" value="AdoMet_MTases"/>
    <property type="match status" value="1"/>
</dbReference>
<dbReference type="InterPro" id="IPR029063">
    <property type="entry name" value="SAM-dependent_MTases_sf"/>
</dbReference>
<evidence type="ECO:0000313" key="3">
    <source>
        <dbReference type="EMBL" id="ADD66918.1"/>
    </source>
</evidence>
<dbReference type="GO" id="GO:0032259">
    <property type="term" value="P:methylation"/>
    <property type="evidence" value="ECO:0007669"/>
    <property type="project" value="UniProtKB-KW"/>
</dbReference>
<dbReference type="PANTHER" id="PTHR43861:SF3">
    <property type="entry name" value="PUTATIVE (AFU_ORTHOLOGUE AFUA_2G14390)-RELATED"/>
    <property type="match status" value="1"/>
</dbReference>
<dbReference type="InParanoid" id="D4H1U1"/>
<dbReference type="EMBL" id="CP001968">
    <property type="protein sequence ID" value="ADD66918.1"/>
    <property type="molecule type" value="Genomic_DNA"/>
</dbReference>
<feature type="domain" description="Methyltransferase type 11" evidence="2">
    <location>
        <begin position="42"/>
        <end position="136"/>
    </location>
</feature>
<dbReference type="InterPro" id="IPR013216">
    <property type="entry name" value="Methyltransf_11"/>
</dbReference>
<gene>
    <name evidence="3" type="ordered locus">Dacet_0112</name>
</gene>
<accession>D4H1U1</accession>
<dbReference type="eggNOG" id="COG2226">
    <property type="taxonomic scope" value="Bacteria"/>
</dbReference>
<dbReference type="AlphaFoldDB" id="D4H1U1"/>
<name>D4H1U1_DENA2</name>
<dbReference type="KEGG" id="dap:Dacet_0112"/>
<evidence type="ECO:0000259" key="2">
    <source>
        <dbReference type="Pfam" id="PF08241"/>
    </source>
</evidence>
<dbReference type="GO" id="GO:0008757">
    <property type="term" value="F:S-adenosylmethionine-dependent methyltransferase activity"/>
    <property type="evidence" value="ECO:0007669"/>
    <property type="project" value="InterPro"/>
</dbReference>